<sequence length="239" mass="24500">MAHVEPEGLAALVLGEDDTPPEVTAHVEACAECRSLVESLVDVRRAAGADALVPPPPGLRERVLAATGQATAEPVGVATDPAADRPTVLRPRRGVPAWAAGLAAAVTLVGGIGLGQALGRADSPSPDPDPTVLAATDLTTVGGTDPRGLARVEQADGAVVLHVEAAALEDDGELREVWLLNLDGTRMVSVGFLAVGDEGDFDVPQRLLDEGYRIVDISVEPDDGDPTHSGVSVARGELT</sequence>
<gene>
    <name evidence="5" type="ORF">G7071_07695</name>
</gene>
<evidence type="ECO:0000256" key="1">
    <source>
        <dbReference type="ARBA" id="ARBA00023015"/>
    </source>
</evidence>
<accession>A0A6G7YFB0</accession>
<keyword evidence="1" id="KW-0805">Transcription regulation</keyword>
<dbReference type="Proteomes" id="UP000502035">
    <property type="component" value="Chromosome"/>
</dbReference>
<protein>
    <recommendedName>
        <fullName evidence="4">Anti-sigma K factor RskA C-terminal domain-containing protein</fullName>
    </recommendedName>
</protein>
<proteinExistence type="predicted"/>
<dbReference type="Gene3D" id="1.10.10.1320">
    <property type="entry name" value="Anti-sigma factor, zinc-finger domain"/>
    <property type="match status" value="1"/>
</dbReference>
<dbReference type="RefSeq" id="WP_166316971.1">
    <property type="nucleotide sequence ID" value="NZ_CP049866.1"/>
</dbReference>
<dbReference type="AlphaFoldDB" id="A0A6G7YFB0"/>
<feature type="region of interest" description="Disordered" evidence="3">
    <location>
        <begin position="219"/>
        <end position="239"/>
    </location>
</feature>
<dbReference type="KEGG" id="npi:G7071_07695"/>
<organism evidence="5 6">
    <name type="scientific">Nocardioides piscis</name>
    <dbReference type="NCBI Taxonomy" id="2714938"/>
    <lineage>
        <taxon>Bacteria</taxon>
        <taxon>Bacillati</taxon>
        <taxon>Actinomycetota</taxon>
        <taxon>Actinomycetes</taxon>
        <taxon>Propionibacteriales</taxon>
        <taxon>Nocardioidaceae</taxon>
        <taxon>Nocardioides</taxon>
    </lineage>
</organism>
<dbReference type="EMBL" id="CP049866">
    <property type="protein sequence ID" value="QIK75331.1"/>
    <property type="molecule type" value="Genomic_DNA"/>
</dbReference>
<reference evidence="5 6" key="1">
    <citation type="submission" date="2020-03" db="EMBL/GenBank/DDBJ databases">
        <title>Nocardioides sp. nov., isolated from fish.</title>
        <authorList>
            <person name="Hyun D.-W."/>
            <person name="Bae J.-W."/>
        </authorList>
    </citation>
    <scope>NUCLEOTIDE SEQUENCE [LARGE SCALE GENOMIC DNA]</scope>
    <source>
        <strain evidence="5 6">HDW12A</strain>
    </source>
</reference>
<keyword evidence="6" id="KW-1185">Reference proteome</keyword>
<evidence type="ECO:0000313" key="5">
    <source>
        <dbReference type="EMBL" id="QIK75331.1"/>
    </source>
</evidence>
<evidence type="ECO:0000313" key="6">
    <source>
        <dbReference type="Proteomes" id="UP000502035"/>
    </source>
</evidence>
<name>A0A6G7YFB0_9ACTN</name>
<keyword evidence="2" id="KW-0804">Transcription</keyword>
<dbReference type="InterPro" id="IPR041916">
    <property type="entry name" value="Anti_sigma_zinc_sf"/>
</dbReference>
<dbReference type="InterPro" id="IPR018764">
    <property type="entry name" value="RskA_C"/>
</dbReference>
<evidence type="ECO:0000256" key="2">
    <source>
        <dbReference type="ARBA" id="ARBA00023163"/>
    </source>
</evidence>
<dbReference type="GO" id="GO:0005886">
    <property type="term" value="C:plasma membrane"/>
    <property type="evidence" value="ECO:0007669"/>
    <property type="project" value="InterPro"/>
</dbReference>
<evidence type="ECO:0000259" key="4">
    <source>
        <dbReference type="Pfam" id="PF10099"/>
    </source>
</evidence>
<dbReference type="Pfam" id="PF10099">
    <property type="entry name" value="RskA_C"/>
    <property type="match status" value="1"/>
</dbReference>
<evidence type="ECO:0000256" key="3">
    <source>
        <dbReference type="SAM" id="MobiDB-lite"/>
    </source>
</evidence>
<feature type="domain" description="Anti-sigma K factor RskA C-terminal" evidence="4">
    <location>
        <begin position="100"/>
        <end position="230"/>
    </location>
</feature>